<comment type="caution">
    <text evidence="1">The sequence shown here is derived from an EMBL/GenBank/DDBJ whole genome shotgun (WGS) entry which is preliminary data.</text>
</comment>
<proteinExistence type="predicted"/>
<sequence>MKSRVAALLVLLLVGSAAFASGAPWYRWINTTDRTILCSQIPPGVGWILYQGPYQESRCKKQGNPE</sequence>
<accession>A0A1J5QZ12</accession>
<protein>
    <submittedName>
        <fullName evidence="1">Uncharacterized protein</fullName>
    </submittedName>
</protein>
<dbReference type="EMBL" id="MLJW01000370">
    <property type="protein sequence ID" value="OIQ88490.1"/>
    <property type="molecule type" value="Genomic_DNA"/>
</dbReference>
<name>A0A1J5QZ12_9ZZZZ</name>
<organism evidence="1">
    <name type="scientific">mine drainage metagenome</name>
    <dbReference type="NCBI Taxonomy" id="410659"/>
    <lineage>
        <taxon>unclassified sequences</taxon>
        <taxon>metagenomes</taxon>
        <taxon>ecological metagenomes</taxon>
    </lineage>
</organism>
<reference evidence="1" key="1">
    <citation type="submission" date="2016-10" db="EMBL/GenBank/DDBJ databases">
        <title>Sequence of Gallionella enrichment culture.</title>
        <authorList>
            <person name="Poehlein A."/>
            <person name="Muehling M."/>
            <person name="Daniel R."/>
        </authorList>
    </citation>
    <scope>NUCLEOTIDE SEQUENCE</scope>
</reference>
<dbReference type="AlphaFoldDB" id="A0A1J5QZ12"/>
<evidence type="ECO:0000313" key="1">
    <source>
        <dbReference type="EMBL" id="OIQ88490.1"/>
    </source>
</evidence>
<gene>
    <name evidence="1" type="ORF">GALL_296240</name>
</gene>